<evidence type="ECO:0000256" key="1">
    <source>
        <dbReference type="SAM" id="MobiDB-lite"/>
    </source>
</evidence>
<accession>A0A3L8DH80</accession>
<organism evidence="2">
    <name type="scientific">Ooceraea biroi</name>
    <name type="common">Clonal raider ant</name>
    <name type="synonym">Cerapachys biroi</name>
    <dbReference type="NCBI Taxonomy" id="2015173"/>
    <lineage>
        <taxon>Eukaryota</taxon>
        <taxon>Metazoa</taxon>
        <taxon>Ecdysozoa</taxon>
        <taxon>Arthropoda</taxon>
        <taxon>Hexapoda</taxon>
        <taxon>Insecta</taxon>
        <taxon>Pterygota</taxon>
        <taxon>Neoptera</taxon>
        <taxon>Endopterygota</taxon>
        <taxon>Hymenoptera</taxon>
        <taxon>Apocrita</taxon>
        <taxon>Aculeata</taxon>
        <taxon>Formicoidea</taxon>
        <taxon>Formicidae</taxon>
        <taxon>Dorylinae</taxon>
        <taxon>Ooceraea</taxon>
    </lineage>
</organism>
<feature type="compositionally biased region" description="Low complexity" evidence="1">
    <location>
        <begin position="200"/>
        <end position="211"/>
    </location>
</feature>
<dbReference type="OrthoDB" id="413400at2759"/>
<name>A0A3L8DH80_OOCBI</name>
<dbReference type="PANTHER" id="PTHR34239">
    <property type="entry name" value="APPLE DOMAIN-CONTAINING PROTEIN"/>
    <property type="match status" value="1"/>
</dbReference>
<dbReference type="EMBL" id="QOIP01000008">
    <property type="protein sequence ID" value="RLU19691.1"/>
    <property type="molecule type" value="Genomic_DNA"/>
</dbReference>
<evidence type="ECO:0000313" key="2">
    <source>
        <dbReference type="EMBL" id="RLU19691.1"/>
    </source>
</evidence>
<reference evidence="2" key="2">
    <citation type="submission" date="2018-07" db="EMBL/GenBank/DDBJ databases">
        <authorList>
            <person name="Mckenzie S.K."/>
            <person name="Kronauer D.J.C."/>
        </authorList>
    </citation>
    <scope>NUCLEOTIDE SEQUENCE</scope>
    <source>
        <strain evidence="2">Clonal line C1</strain>
    </source>
</reference>
<gene>
    <name evidence="2" type="ORF">DMN91_008248</name>
</gene>
<comment type="caution">
    <text evidence="2">The sequence shown here is derived from an EMBL/GenBank/DDBJ whole genome shotgun (WGS) entry which is preliminary data.</text>
</comment>
<protein>
    <submittedName>
        <fullName evidence="2">Uncharacterized protein</fullName>
    </submittedName>
</protein>
<feature type="region of interest" description="Disordered" evidence="1">
    <location>
        <begin position="179"/>
        <end position="219"/>
    </location>
</feature>
<dbReference type="Proteomes" id="UP000279307">
    <property type="component" value="Chromosome 8"/>
</dbReference>
<dbReference type="AlphaFoldDB" id="A0A3L8DH80"/>
<sequence length="219" mass="24644">MQGGFPDEHKKVILQKYPKKQDLYTEAPKVNLEIVPLMSEVAVKRDQHFLETQNCVGSALSALAAAISMILDDPEDGIDQEVLTKYLCDAGKLLTDVFYQQSVARKSFITPLLNKTVKPTVEAIKADEWLYGQKFAEQIKEVQTIGKACATLKAPEKSSKGFTQKPRFQGNLRYPPAKYKQVGRYPRQATIRFKARNQRTSQSTQKASSQKSSKKSTKK</sequence>
<dbReference type="PANTHER" id="PTHR34239:SF2">
    <property type="entry name" value="TRANSPOSABLE ELEMENT P TRANSPOSASE_THAP9 CONSERVED DOMAIN-CONTAINING PROTEIN"/>
    <property type="match status" value="1"/>
</dbReference>
<reference evidence="2" key="1">
    <citation type="journal article" date="2018" name="Genome Res.">
        <title>The genomic architecture and molecular evolution of ant odorant receptors.</title>
        <authorList>
            <person name="McKenzie S.K."/>
            <person name="Kronauer D.J.C."/>
        </authorList>
    </citation>
    <scope>NUCLEOTIDE SEQUENCE [LARGE SCALE GENOMIC DNA]</scope>
    <source>
        <strain evidence="2">Clonal line C1</strain>
    </source>
</reference>
<proteinExistence type="predicted"/>